<dbReference type="InterPro" id="IPR007560">
    <property type="entry name" value="Restrct_endonuc_IV_Mrr"/>
</dbReference>
<proteinExistence type="predicted"/>
<dbReference type="Pfam" id="PF04471">
    <property type="entry name" value="Mrr_cat"/>
    <property type="match status" value="1"/>
</dbReference>
<organism evidence="2 3">
    <name type="scientific">Lentzea rhizosphaerae</name>
    <dbReference type="NCBI Taxonomy" id="2041025"/>
    <lineage>
        <taxon>Bacteria</taxon>
        <taxon>Bacillati</taxon>
        <taxon>Actinomycetota</taxon>
        <taxon>Actinomycetes</taxon>
        <taxon>Pseudonocardiales</taxon>
        <taxon>Pseudonocardiaceae</taxon>
        <taxon>Lentzea</taxon>
    </lineage>
</organism>
<dbReference type="RefSeq" id="WP_382379534.1">
    <property type="nucleotide sequence ID" value="NZ_JBHRZI010000045.1"/>
</dbReference>
<comment type="caution">
    <text evidence="2">The sequence shown here is derived from an EMBL/GenBank/DDBJ whole genome shotgun (WGS) entry which is preliminary data.</text>
</comment>
<evidence type="ECO:0000313" key="2">
    <source>
        <dbReference type="EMBL" id="MFC3897983.1"/>
    </source>
</evidence>
<reference evidence="3" key="1">
    <citation type="journal article" date="2019" name="Int. J. Syst. Evol. Microbiol.">
        <title>The Global Catalogue of Microorganisms (GCM) 10K type strain sequencing project: providing services to taxonomists for standard genome sequencing and annotation.</title>
        <authorList>
            <consortium name="The Broad Institute Genomics Platform"/>
            <consortium name="The Broad Institute Genome Sequencing Center for Infectious Disease"/>
            <person name="Wu L."/>
            <person name="Ma J."/>
        </authorList>
    </citation>
    <scope>NUCLEOTIDE SEQUENCE [LARGE SCALE GENOMIC DNA]</scope>
    <source>
        <strain evidence="3">CGMCC 4.7405</strain>
    </source>
</reference>
<dbReference type="Proteomes" id="UP001595690">
    <property type="component" value="Unassembled WGS sequence"/>
</dbReference>
<keyword evidence="2" id="KW-0540">Nuclease</keyword>
<keyword evidence="3" id="KW-1185">Reference proteome</keyword>
<gene>
    <name evidence="2" type="ORF">ACFOWZ_41505</name>
</gene>
<accession>A0ABV8C7N3</accession>
<feature type="domain" description="Restriction endonuclease type IV Mrr" evidence="1">
    <location>
        <begin position="29"/>
        <end position="132"/>
    </location>
</feature>
<dbReference type="InterPro" id="IPR011335">
    <property type="entry name" value="Restrct_endonuc-II-like"/>
</dbReference>
<dbReference type="EMBL" id="JBHRZI010000045">
    <property type="protein sequence ID" value="MFC3897983.1"/>
    <property type="molecule type" value="Genomic_DNA"/>
</dbReference>
<evidence type="ECO:0000313" key="3">
    <source>
        <dbReference type="Proteomes" id="UP001595690"/>
    </source>
</evidence>
<dbReference type="SUPFAM" id="SSF52980">
    <property type="entry name" value="Restriction endonuclease-like"/>
    <property type="match status" value="1"/>
</dbReference>
<protein>
    <submittedName>
        <fullName evidence="2">Restriction endonuclease</fullName>
        <ecNumber evidence="2">3.1.21.-</ecNumber>
    </submittedName>
</protein>
<sequence>MLRDVAKWRELISEYGRLRSLTGHTPQSRGQRFNELIVELLRCWGIESTASVRTTGEVDVVFAHSGVRFVLEAKWQKAKADTGNIAKLQKRVRQRIAGTCGIFLSMSGYSAEALADIADGERLEVLLLDVSHWEAMLAGLVPPEELLRLVHDRAAFFGQPYTALADLLALKTDPPSVAFGLPDGVQEDVLRTGVDGAAAEVVLSGIDSNQLGIACRGDSHLLVTTAQAILDVDLKRRSVTVAVPVPDCHRNPVPLDDGSVLYARRHGVGRFAKGEVSVVGGGSVGNSSVLVHPDGGAWLFDNGSIGGISPSIARLGDRVGDETRYDVGYQPASAFSSVWISDDSLLTVGNPNLVVTSIPSGNTSSHAASQSNPMGIVHLGDGVVLTAGDGTSVHRTDTNTWSTDQLVDLGLNSSVNELALGDNDDVYIAAYQPWAGSGMRFAVVRLSGLGRARGADSGEPA</sequence>
<dbReference type="GO" id="GO:0016787">
    <property type="term" value="F:hydrolase activity"/>
    <property type="evidence" value="ECO:0007669"/>
    <property type="project" value="UniProtKB-KW"/>
</dbReference>
<keyword evidence="2" id="KW-0255">Endonuclease</keyword>
<name>A0ABV8C7N3_9PSEU</name>
<evidence type="ECO:0000259" key="1">
    <source>
        <dbReference type="Pfam" id="PF04471"/>
    </source>
</evidence>
<dbReference type="EC" id="3.1.21.-" evidence="2"/>
<dbReference type="GO" id="GO:0004519">
    <property type="term" value="F:endonuclease activity"/>
    <property type="evidence" value="ECO:0007669"/>
    <property type="project" value="UniProtKB-KW"/>
</dbReference>
<keyword evidence="2" id="KW-0378">Hydrolase</keyword>